<dbReference type="SMART" id="SM01118">
    <property type="entry name" value="CYTH"/>
    <property type="match status" value="1"/>
</dbReference>
<dbReference type="InterPro" id="IPR023577">
    <property type="entry name" value="CYTH_domain"/>
</dbReference>
<dbReference type="Gene3D" id="2.40.320.10">
    <property type="entry name" value="Hypothetical Protein Pfu-838710-001"/>
    <property type="match status" value="1"/>
</dbReference>
<reference evidence="2" key="1">
    <citation type="journal article" date="2015" name="Nature">
        <title>Complex archaea that bridge the gap between prokaryotes and eukaryotes.</title>
        <authorList>
            <person name="Spang A."/>
            <person name="Saw J.H."/>
            <person name="Jorgensen S.L."/>
            <person name="Zaremba-Niedzwiedzka K."/>
            <person name="Martijn J."/>
            <person name="Lind A.E."/>
            <person name="van Eijk R."/>
            <person name="Schleper C."/>
            <person name="Guy L."/>
            <person name="Ettema T.J."/>
        </authorList>
    </citation>
    <scope>NUCLEOTIDE SEQUENCE</scope>
</reference>
<sequence>MGREIERKFQVTGEDWRGQISETQRLEQFYLVVREDASVRVRIRDRASARLTIKTGSGMDRGEFEYDIPLADAEALRASRVGAVVEKTRHIVPLGAFRVEIDVFEGALAGLVMAEIELRDASDKPDLPAYLGREVTGDARFTNARLALDGRPGEV</sequence>
<evidence type="ECO:0000259" key="1">
    <source>
        <dbReference type="PROSITE" id="PS51707"/>
    </source>
</evidence>
<dbReference type="CDD" id="cd07891">
    <property type="entry name" value="CYTH-like_CthTTM-like_1"/>
    <property type="match status" value="1"/>
</dbReference>
<evidence type="ECO:0000313" key="2">
    <source>
        <dbReference type="EMBL" id="KKN48988.1"/>
    </source>
</evidence>
<proteinExistence type="predicted"/>
<name>A0A0F9U5Q1_9ZZZZ</name>
<dbReference type="AlphaFoldDB" id="A0A0F9U5Q1"/>
<feature type="domain" description="CYTH" evidence="1">
    <location>
        <begin position="2"/>
        <end position="148"/>
    </location>
</feature>
<organism evidence="2">
    <name type="scientific">marine sediment metagenome</name>
    <dbReference type="NCBI Taxonomy" id="412755"/>
    <lineage>
        <taxon>unclassified sequences</taxon>
        <taxon>metagenomes</taxon>
        <taxon>ecological metagenomes</taxon>
    </lineage>
</organism>
<accession>A0A0F9U5Q1</accession>
<dbReference type="InterPro" id="IPR033469">
    <property type="entry name" value="CYTH-like_dom_sf"/>
</dbReference>
<dbReference type="InterPro" id="IPR012042">
    <property type="entry name" value="NeuTTM/CthTTM-like"/>
</dbReference>
<gene>
    <name evidence="2" type="ORF">LCGC14_0647300</name>
</gene>
<dbReference type="PIRSF" id="PIRSF016487">
    <property type="entry name" value="CYTH_UCP016487"/>
    <property type="match status" value="1"/>
</dbReference>
<dbReference type="SUPFAM" id="SSF55154">
    <property type="entry name" value="CYTH-like phosphatases"/>
    <property type="match status" value="1"/>
</dbReference>
<comment type="caution">
    <text evidence="2">The sequence shown here is derived from an EMBL/GenBank/DDBJ whole genome shotgun (WGS) entry which is preliminary data.</text>
</comment>
<dbReference type="PROSITE" id="PS51707">
    <property type="entry name" value="CYTH"/>
    <property type="match status" value="1"/>
</dbReference>
<protein>
    <recommendedName>
        <fullName evidence="1">CYTH domain-containing protein</fullName>
    </recommendedName>
</protein>
<dbReference type="PANTHER" id="PTHR40114">
    <property type="entry name" value="SLR0698 PROTEIN"/>
    <property type="match status" value="1"/>
</dbReference>
<dbReference type="EMBL" id="LAZR01001192">
    <property type="protein sequence ID" value="KKN48988.1"/>
    <property type="molecule type" value="Genomic_DNA"/>
</dbReference>
<dbReference type="Pfam" id="PF01928">
    <property type="entry name" value="CYTH"/>
    <property type="match status" value="1"/>
</dbReference>
<dbReference type="PANTHER" id="PTHR40114:SF1">
    <property type="entry name" value="SLR0698 PROTEIN"/>
    <property type="match status" value="1"/>
</dbReference>